<dbReference type="InterPro" id="IPR051274">
    <property type="entry name" value="3-5_Exoribonuclease"/>
</dbReference>
<dbReference type="GO" id="GO:0003676">
    <property type="term" value="F:nucleic acid binding"/>
    <property type="evidence" value="ECO:0007669"/>
    <property type="project" value="InterPro"/>
</dbReference>
<dbReference type="Gramene" id="HORVU.MOREX.r3.2HG0199390.1">
    <property type="protein sequence ID" value="HORVU.MOREX.r3.2HG0199390.1.CDS1"/>
    <property type="gene ID" value="HORVU.MOREX.r3.2HG0199390"/>
</dbReference>
<dbReference type="Pfam" id="PF00929">
    <property type="entry name" value="RNase_T"/>
    <property type="match status" value="1"/>
</dbReference>
<evidence type="ECO:0000259" key="5">
    <source>
        <dbReference type="SMART" id="SM00479"/>
    </source>
</evidence>
<dbReference type="GeneID" id="123427965"/>
<name>A0A8I6WWD1_HORVV</name>
<dbReference type="InterPro" id="IPR047201">
    <property type="entry name" value="ERI-1_3'hExo-like"/>
</dbReference>
<keyword evidence="1" id="KW-0540">Nuclease</keyword>
<evidence type="ECO:0000256" key="4">
    <source>
        <dbReference type="SAM" id="MobiDB-lite"/>
    </source>
</evidence>
<dbReference type="InterPro" id="IPR013520">
    <property type="entry name" value="Ribonucl_H"/>
</dbReference>
<evidence type="ECO:0000256" key="1">
    <source>
        <dbReference type="ARBA" id="ARBA00022722"/>
    </source>
</evidence>
<evidence type="ECO:0000256" key="3">
    <source>
        <dbReference type="ARBA" id="ARBA00022839"/>
    </source>
</evidence>
<evidence type="ECO:0000313" key="7">
    <source>
        <dbReference type="Proteomes" id="UP000011116"/>
    </source>
</evidence>
<keyword evidence="7" id="KW-1185">Reference proteome</keyword>
<evidence type="ECO:0000313" key="6">
    <source>
        <dbReference type="EnsemblPlants" id="HORVU.MOREX.r3.2HG0199390.1.CDS1"/>
    </source>
</evidence>
<feature type="compositionally biased region" description="Low complexity" evidence="4">
    <location>
        <begin position="1"/>
        <end position="19"/>
    </location>
</feature>
<sequence length="300" mass="32222">MHLRGSIGSMLTSSSSGVPSPDPEATTGSTARQPQPQPQAFDYFVVLDFEATCEKGAQIYPQEIIEFPSVLVDGATGNLDSEFRTYVRPQHHPALTDFCRDLTGIQQADVDGGVELAEALRMHAAWLQASAWARSGGCFAVVTWGDWDLRTMLETECRFKGLAKPPCFNHWINLKIPFATALGGGRRAGLRWAVRAAGLEWEGRPHCGLDDARNTARLLVELMRRGVQLSITSSLQAPSPQLTPCGGAGAAAACYCYCGVASRGGVVAVPGPMQGSCFHGCGNWTPSMGAVCSYFMWSDC</sequence>
<keyword evidence="2" id="KW-0378">Hydrolase</keyword>
<organism evidence="6 7">
    <name type="scientific">Hordeum vulgare subsp. vulgare</name>
    <name type="common">Domesticated barley</name>
    <dbReference type="NCBI Taxonomy" id="112509"/>
    <lineage>
        <taxon>Eukaryota</taxon>
        <taxon>Viridiplantae</taxon>
        <taxon>Streptophyta</taxon>
        <taxon>Embryophyta</taxon>
        <taxon>Tracheophyta</taxon>
        <taxon>Spermatophyta</taxon>
        <taxon>Magnoliopsida</taxon>
        <taxon>Liliopsida</taxon>
        <taxon>Poales</taxon>
        <taxon>Poaceae</taxon>
        <taxon>BOP clade</taxon>
        <taxon>Pooideae</taxon>
        <taxon>Triticodae</taxon>
        <taxon>Triticeae</taxon>
        <taxon>Hordeinae</taxon>
        <taxon>Hordeum</taxon>
    </lineage>
</organism>
<dbReference type="SMR" id="A0A8I6WWD1"/>
<reference evidence="6" key="2">
    <citation type="submission" date="2020-10" db="EMBL/GenBank/DDBJ databases">
        <authorList>
            <person name="Scholz U."/>
            <person name="Mascher M."/>
            <person name="Fiebig A."/>
        </authorList>
    </citation>
    <scope>NUCLEOTIDE SEQUENCE [LARGE SCALE GENOMIC DNA]</scope>
    <source>
        <strain evidence="6">cv. Morex</strain>
    </source>
</reference>
<dbReference type="Gene3D" id="3.30.420.10">
    <property type="entry name" value="Ribonuclease H-like superfamily/Ribonuclease H"/>
    <property type="match status" value="1"/>
</dbReference>
<dbReference type="RefSeq" id="XP_044968047.1">
    <property type="nucleotide sequence ID" value="XM_045112112.1"/>
</dbReference>
<gene>
    <name evidence="6" type="primary">LOC123427965</name>
</gene>
<dbReference type="CDD" id="cd06133">
    <property type="entry name" value="ERI-1_3'hExo_like"/>
    <property type="match status" value="1"/>
</dbReference>
<feature type="domain" description="Exonuclease" evidence="5">
    <location>
        <begin position="43"/>
        <end position="228"/>
    </location>
</feature>
<dbReference type="PANTHER" id="PTHR23044:SF60">
    <property type="entry name" value="OS01G0618000 PROTEIN"/>
    <property type="match status" value="1"/>
</dbReference>
<dbReference type="GO" id="GO:0000175">
    <property type="term" value="F:3'-5'-RNA exonuclease activity"/>
    <property type="evidence" value="ECO:0007669"/>
    <property type="project" value="InterPro"/>
</dbReference>
<accession>A0A8I6WWD1</accession>
<dbReference type="SMART" id="SM00479">
    <property type="entry name" value="EXOIII"/>
    <property type="match status" value="1"/>
</dbReference>
<keyword evidence="3" id="KW-0269">Exonuclease</keyword>
<protein>
    <recommendedName>
        <fullName evidence="5">Exonuclease domain-containing protein</fullName>
    </recommendedName>
</protein>
<dbReference type="PANTHER" id="PTHR23044">
    <property type="entry name" value="3'-5' EXONUCLEASE ERI1-RELATED"/>
    <property type="match status" value="1"/>
</dbReference>
<dbReference type="InterPro" id="IPR012337">
    <property type="entry name" value="RNaseH-like_sf"/>
</dbReference>
<evidence type="ECO:0000256" key="2">
    <source>
        <dbReference type="ARBA" id="ARBA00022801"/>
    </source>
</evidence>
<reference evidence="6" key="3">
    <citation type="submission" date="2022-01" db="UniProtKB">
        <authorList>
            <consortium name="EnsemblPlants"/>
        </authorList>
    </citation>
    <scope>IDENTIFICATION</scope>
    <source>
        <strain evidence="6">subsp. vulgare</strain>
    </source>
</reference>
<dbReference type="KEGG" id="hvg:123427965"/>
<reference evidence="7" key="1">
    <citation type="journal article" date="2012" name="Nature">
        <title>A physical, genetic and functional sequence assembly of the barley genome.</title>
        <authorList>
            <consortium name="The International Barley Genome Sequencing Consortium"/>
            <person name="Mayer K.F."/>
            <person name="Waugh R."/>
            <person name="Brown J.W."/>
            <person name="Schulman A."/>
            <person name="Langridge P."/>
            <person name="Platzer M."/>
            <person name="Fincher G.B."/>
            <person name="Muehlbauer G.J."/>
            <person name="Sato K."/>
            <person name="Close T.J."/>
            <person name="Wise R.P."/>
            <person name="Stein N."/>
        </authorList>
    </citation>
    <scope>NUCLEOTIDE SEQUENCE [LARGE SCALE GENOMIC DNA]</scope>
    <source>
        <strain evidence="7">cv. Morex</strain>
    </source>
</reference>
<dbReference type="InterPro" id="IPR036397">
    <property type="entry name" value="RNaseH_sf"/>
</dbReference>
<feature type="region of interest" description="Disordered" evidence="4">
    <location>
        <begin position="1"/>
        <end position="36"/>
    </location>
</feature>
<dbReference type="Proteomes" id="UP000011116">
    <property type="component" value="Chromosome 2H"/>
</dbReference>
<proteinExistence type="predicted"/>
<dbReference type="EnsemblPlants" id="HORVU.MOREX.r3.2HG0199390.1">
    <property type="protein sequence ID" value="HORVU.MOREX.r3.2HG0199390.1.CDS1"/>
    <property type="gene ID" value="HORVU.MOREX.r3.2HG0199390"/>
</dbReference>
<dbReference type="SUPFAM" id="SSF53098">
    <property type="entry name" value="Ribonuclease H-like"/>
    <property type="match status" value="1"/>
</dbReference>
<dbReference type="OrthoDB" id="448399at2759"/>
<dbReference type="AlphaFoldDB" id="A0A8I6WWD1"/>